<evidence type="ECO:0000313" key="6">
    <source>
        <dbReference type="EMBL" id="QEN05657.1"/>
    </source>
</evidence>
<dbReference type="RefSeq" id="WP_149566822.1">
    <property type="nucleotide sequence ID" value="NZ_CP035807.1"/>
</dbReference>
<dbReference type="Proteomes" id="UP000323824">
    <property type="component" value="Chromosome"/>
</dbReference>
<dbReference type="AlphaFoldDB" id="A0A5C1QD70"/>
<name>A0A5C1QD70_9SPIO</name>
<evidence type="ECO:0000313" key="7">
    <source>
        <dbReference type="EMBL" id="QEN06257.1"/>
    </source>
</evidence>
<evidence type="ECO:0000313" key="4">
    <source>
        <dbReference type="EMBL" id="QEN04563.1"/>
    </source>
</evidence>
<dbReference type="KEGG" id="sper:EW093_16695"/>
<dbReference type="KEGG" id="sper:EW093_02230"/>
<dbReference type="OrthoDB" id="4956084at2"/>
<dbReference type="EMBL" id="CP035807">
    <property type="protein sequence ID" value="QEN05657.1"/>
    <property type="molecule type" value="Genomic_DNA"/>
</dbReference>
<keyword evidence="8" id="KW-1185">Reference proteome</keyword>
<dbReference type="Pfam" id="PF05717">
    <property type="entry name" value="TnpB_IS66"/>
    <property type="match status" value="1"/>
</dbReference>
<organism evidence="3 8">
    <name type="scientific">Thiospirochaeta perfilievii</name>
    <dbReference type="NCBI Taxonomy" id="252967"/>
    <lineage>
        <taxon>Bacteria</taxon>
        <taxon>Pseudomonadati</taxon>
        <taxon>Spirochaetota</taxon>
        <taxon>Spirochaetia</taxon>
        <taxon>Spirochaetales</taxon>
        <taxon>Spirochaetaceae</taxon>
        <taxon>Thiospirochaeta</taxon>
    </lineage>
</organism>
<dbReference type="InterPro" id="IPR008878">
    <property type="entry name" value="Transposase_IS66_Orf2"/>
</dbReference>
<protein>
    <submittedName>
        <fullName evidence="3">Transposase</fullName>
    </submittedName>
</protein>
<evidence type="ECO:0000313" key="8">
    <source>
        <dbReference type="Proteomes" id="UP000323824"/>
    </source>
</evidence>
<sequence length="115" mass="13405">MFLDLTKISIFVRPGSTDMRSQINGLSVLAESEMKLDSGSGSLFLFCSKNRKNLKCIYWDKNGFAMWQKKLEKDKFPWPQTADDAEEITLEQLKLLLSGIDFWKAHKEIYFKEMN</sequence>
<gene>
    <name evidence="1" type="ORF">EW093_02230</name>
    <name evidence="2" type="ORF">EW093_05295</name>
    <name evidence="3" type="ORF">EW093_05355</name>
    <name evidence="4" type="ORF">EW093_07555</name>
    <name evidence="5" type="ORF">EW093_08590</name>
    <name evidence="6" type="ORF">EW093_13360</name>
    <name evidence="7" type="ORF">EW093_16695</name>
</gene>
<dbReference type="EMBL" id="CP035807">
    <property type="protein sequence ID" value="QEN04152.1"/>
    <property type="molecule type" value="Genomic_DNA"/>
</dbReference>
<dbReference type="EMBL" id="CP035807">
    <property type="protein sequence ID" value="QEN06257.1"/>
    <property type="molecule type" value="Genomic_DNA"/>
</dbReference>
<reference evidence="3 8" key="1">
    <citation type="submission" date="2019-02" db="EMBL/GenBank/DDBJ databases">
        <authorList>
            <person name="Fomenkov A."/>
            <person name="Dubinina G."/>
            <person name="Grabovich M."/>
            <person name="Vincze T."/>
            <person name="Roberts R.J."/>
        </authorList>
    </citation>
    <scope>NUCLEOTIDE SEQUENCE [LARGE SCALE GENOMIC DNA]</scope>
    <source>
        <strain evidence="3 8">P</strain>
    </source>
</reference>
<dbReference type="KEGG" id="sper:EW093_08590"/>
<accession>A0A5C1QD70</accession>
<dbReference type="KEGG" id="sper:EW093_05355"/>
<proteinExistence type="predicted"/>
<reference evidence="3 8" key="2">
    <citation type="submission" date="2019-09" db="EMBL/GenBank/DDBJ databases">
        <title>Complete Genome Sequence and Methylome Analysis of free living Spirochaetas.</title>
        <authorList>
            <person name="Leshcheva N."/>
            <person name="Mikheeva N."/>
        </authorList>
    </citation>
    <scope>NUCLEOTIDE SEQUENCE [LARGE SCALE GENOMIC DNA]</scope>
    <source>
        <strain evidence="3 8">P</strain>
    </source>
</reference>
<dbReference type="KEGG" id="sper:EW093_05295"/>
<dbReference type="PANTHER" id="PTHR36455:SF1">
    <property type="entry name" value="BLR8292 PROTEIN"/>
    <property type="match status" value="1"/>
</dbReference>
<dbReference type="EMBL" id="CP035807">
    <property type="protein sequence ID" value="QEN04563.1"/>
    <property type="molecule type" value="Genomic_DNA"/>
</dbReference>
<dbReference type="NCBIfam" id="NF033819">
    <property type="entry name" value="IS66_TnpB"/>
    <property type="match status" value="1"/>
</dbReference>
<dbReference type="KEGG" id="sper:EW093_07555"/>
<dbReference type="KEGG" id="sper:EW093_13360"/>
<evidence type="ECO:0000313" key="5">
    <source>
        <dbReference type="EMBL" id="QEN04759.1"/>
    </source>
</evidence>
<dbReference type="PANTHER" id="PTHR36455">
    <property type="match status" value="1"/>
</dbReference>
<evidence type="ECO:0000313" key="2">
    <source>
        <dbReference type="EMBL" id="QEN04140.1"/>
    </source>
</evidence>
<dbReference type="EMBL" id="CP035807">
    <property type="protein sequence ID" value="QEN04140.1"/>
    <property type="molecule type" value="Genomic_DNA"/>
</dbReference>
<evidence type="ECO:0000313" key="1">
    <source>
        <dbReference type="EMBL" id="QEN03564.1"/>
    </source>
</evidence>
<dbReference type="EMBL" id="CP035807">
    <property type="protein sequence ID" value="QEN03564.1"/>
    <property type="molecule type" value="Genomic_DNA"/>
</dbReference>
<dbReference type="EMBL" id="CP035807">
    <property type="protein sequence ID" value="QEN04759.1"/>
    <property type="molecule type" value="Genomic_DNA"/>
</dbReference>
<evidence type="ECO:0000313" key="3">
    <source>
        <dbReference type="EMBL" id="QEN04152.1"/>
    </source>
</evidence>